<keyword evidence="2" id="KW-0597">Phosphoprotein</keyword>
<dbReference type="CDD" id="cd00130">
    <property type="entry name" value="PAS"/>
    <property type="match status" value="1"/>
</dbReference>
<dbReference type="InterPro" id="IPR035965">
    <property type="entry name" value="PAS-like_dom_sf"/>
</dbReference>
<dbReference type="SUPFAM" id="SSF55785">
    <property type="entry name" value="PYP-like sensor domain (PAS domain)"/>
    <property type="match status" value="1"/>
</dbReference>
<dbReference type="PROSITE" id="PS50110">
    <property type="entry name" value="RESPONSE_REGULATORY"/>
    <property type="match status" value="1"/>
</dbReference>
<dbReference type="GO" id="GO:0006355">
    <property type="term" value="P:regulation of DNA-templated transcription"/>
    <property type="evidence" value="ECO:0007669"/>
    <property type="project" value="InterPro"/>
</dbReference>
<evidence type="ECO:0000313" key="7">
    <source>
        <dbReference type="EMBL" id="EAW30089.1"/>
    </source>
</evidence>
<dbReference type="NCBIfam" id="TIGR00254">
    <property type="entry name" value="GGDEF"/>
    <property type="match status" value="1"/>
</dbReference>
<dbReference type="SMART" id="SM00267">
    <property type="entry name" value="GGDEF"/>
    <property type="match status" value="1"/>
</dbReference>
<dbReference type="InterPro" id="IPR001633">
    <property type="entry name" value="EAL_dom"/>
</dbReference>
<dbReference type="OrthoDB" id="1316910at2"/>
<evidence type="ECO:0000259" key="6">
    <source>
        <dbReference type="PROSITE" id="PS50887"/>
    </source>
</evidence>
<dbReference type="CDD" id="cd01948">
    <property type="entry name" value="EAL"/>
    <property type="match status" value="1"/>
</dbReference>
<dbReference type="Pfam" id="PF00989">
    <property type="entry name" value="PAS"/>
    <property type="match status" value="1"/>
</dbReference>
<feature type="modified residue" description="4-aspartylphosphate" evidence="2">
    <location>
        <position position="67"/>
    </location>
</feature>
<dbReference type="InterPro" id="IPR001789">
    <property type="entry name" value="Sig_transdc_resp-reg_receiver"/>
</dbReference>
<evidence type="ECO:0000256" key="1">
    <source>
        <dbReference type="ARBA" id="ARBA00001946"/>
    </source>
</evidence>
<dbReference type="Pfam" id="PF00563">
    <property type="entry name" value="EAL"/>
    <property type="match status" value="1"/>
</dbReference>
<dbReference type="FunFam" id="3.30.70.270:FF:000001">
    <property type="entry name" value="Diguanylate cyclase domain protein"/>
    <property type="match status" value="1"/>
</dbReference>
<name>A0YG63_9GAMM</name>
<dbReference type="SUPFAM" id="SSF52172">
    <property type="entry name" value="CheY-like"/>
    <property type="match status" value="1"/>
</dbReference>
<feature type="domain" description="Response regulatory" evidence="3">
    <location>
        <begin position="18"/>
        <end position="132"/>
    </location>
</feature>
<dbReference type="SUPFAM" id="SSF55073">
    <property type="entry name" value="Nucleotide cyclase"/>
    <property type="match status" value="1"/>
</dbReference>
<dbReference type="EMBL" id="AAVT01000010">
    <property type="protein sequence ID" value="EAW30089.1"/>
    <property type="molecule type" value="Genomic_DNA"/>
</dbReference>
<accession>A0YG63</accession>
<feature type="domain" description="EAL" evidence="5">
    <location>
        <begin position="459"/>
        <end position="713"/>
    </location>
</feature>
<dbReference type="InterPro" id="IPR000160">
    <property type="entry name" value="GGDEF_dom"/>
</dbReference>
<dbReference type="NCBIfam" id="TIGR00229">
    <property type="entry name" value="sensory_box"/>
    <property type="match status" value="1"/>
</dbReference>
<dbReference type="eggNOG" id="COG5001">
    <property type="taxonomic scope" value="Bacteria"/>
</dbReference>
<dbReference type="CDD" id="cd01949">
    <property type="entry name" value="GGDEF"/>
    <property type="match status" value="1"/>
</dbReference>
<evidence type="ECO:0000256" key="2">
    <source>
        <dbReference type="PROSITE-ProRule" id="PRU00169"/>
    </source>
</evidence>
<evidence type="ECO:0000259" key="5">
    <source>
        <dbReference type="PROSITE" id="PS50883"/>
    </source>
</evidence>
<feature type="domain" description="PAS" evidence="4">
    <location>
        <begin position="151"/>
        <end position="221"/>
    </location>
</feature>
<dbReference type="PANTHER" id="PTHR44757:SF2">
    <property type="entry name" value="BIOFILM ARCHITECTURE MAINTENANCE PROTEIN MBAA"/>
    <property type="match status" value="1"/>
</dbReference>
<dbReference type="STRING" id="247633.GP2143_10967"/>
<dbReference type="SMART" id="SM00091">
    <property type="entry name" value="PAS"/>
    <property type="match status" value="1"/>
</dbReference>
<dbReference type="InterPro" id="IPR029787">
    <property type="entry name" value="Nucleotide_cyclase"/>
</dbReference>
<comment type="caution">
    <text evidence="7">The sequence shown here is derived from an EMBL/GenBank/DDBJ whole genome shotgun (WGS) entry which is preliminary data.</text>
</comment>
<dbReference type="Gene3D" id="3.30.450.20">
    <property type="entry name" value="PAS domain"/>
    <property type="match status" value="1"/>
</dbReference>
<dbReference type="InterPro" id="IPR052155">
    <property type="entry name" value="Biofilm_reg_signaling"/>
</dbReference>
<sequence length="722" mass="81277">MIMGESNITINADLSEARILLADDDSRMLDSLSGLLKLYDFQVETALGGQNAIDKLVTNQYDLILLDLKMPDVSGHDVMNFMSSNNITTMTIVVSGETSMDDVSKALRHGAYDYLKKPYIPEQLTATVKNAVRKKLLEKSNQVMQKKLNQSERLHRFIVNNSPDIIMILDKNGLFCFFNSKIESLLNFGKIDLVGKHISSIVEDEDLEKANYFFEYALSGKAGIQSMDLALKSNNPGHSKRHFELSLCPIEEHGKTNVNGNQRYRIYGTARDITERLEAEAFINFQAYHDLLTRLPNRALFKDRLSLAIEQAQRSNTQLAVMFIDLDRFKIINDSLGHSVGDRLLQAVAGRLQGCIRKGDTLSRFGGDEFTLLLPDVNDISAAIHIAEKILSSLKQPFDLIDHQVHIGASIGIALSADADQGIDALIKNADIAMYRVKKTGKDGYQFFTNEMHTASTERLTLEQDMRRAIDNDEFEICYQPQINTHDLQICGVEALIRWNHPTLGRLSPADFIPVAEDCRLIIEIDKMTLRKACREIRQYQQKSMPDLRLAVNLSPLMIEKTHFVEDILKTLEEEQYPPELLELEITENILMTDRQDVIKKLLILASKGIQLSIDDFGTGYSSLSYLQTLPVNTLKIDRSFISEIRSVDDDISIVNAIVSMAKGLKMSLIAEGVETKEQLDYLSGLGCHVVQGFLFGQATQMKDVERQFHQNLTLLKGMSGS</sequence>
<dbReference type="InterPro" id="IPR043128">
    <property type="entry name" value="Rev_trsase/Diguanyl_cyclase"/>
</dbReference>
<dbReference type="InterPro" id="IPR013767">
    <property type="entry name" value="PAS_fold"/>
</dbReference>
<evidence type="ECO:0000259" key="3">
    <source>
        <dbReference type="PROSITE" id="PS50110"/>
    </source>
</evidence>
<dbReference type="SMART" id="SM00052">
    <property type="entry name" value="EAL"/>
    <property type="match status" value="1"/>
</dbReference>
<dbReference type="Gene3D" id="3.40.50.2300">
    <property type="match status" value="1"/>
</dbReference>
<dbReference type="PROSITE" id="PS50112">
    <property type="entry name" value="PAS"/>
    <property type="match status" value="1"/>
</dbReference>
<protein>
    <submittedName>
        <fullName evidence="7">Putative diguanylate cyclase/phosphodiesterase (GGDEF &amp; EAL domains) with PAS/PAC sensor(S) and Response Regulator</fullName>
    </submittedName>
</protein>
<dbReference type="GO" id="GO:0000160">
    <property type="term" value="P:phosphorelay signal transduction system"/>
    <property type="evidence" value="ECO:0007669"/>
    <property type="project" value="InterPro"/>
</dbReference>
<dbReference type="Gene3D" id="3.30.70.270">
    <property type="match status" value="1"/>
</dbReference>
<proteinExistence type="predicted"/>
<dbReference type="PROSITE" id="PS50883">
    <property type="entry name" value="EAL"/>
    <property type="match status" value="1"/>
</dbReference>
<reference evidence="7 8" key="1">
    <citation type="journal article" date="2010" name="J. Bacteriol.">
        <title>Genome sequence of the oligotrophic marine Gammaproteobacterium HTCC2143, isolated from the Oregon Coast.</title>
        <authorList>
            <person name="Oh H.M."/>
            <person name="Kang I."/>
            <person name="Ferriera S."/>
            <person name="Giovannoni S.J."/>
            <person name="Cho J.C."/>
        </authorList>
    </citation>
    <scope>NUCLEOTIDE SEQUENCE [LARGE SCALE GENOMIC DNA]</scope>
    <source>
        <strain evidence="7 8">HTCC2143</strain>
    </source>
</reference>
<dbReference type="PROSITE" id="PS50887">
    <property type="entry name" value="GGDEF"/>
    <property type="match status" value="1"/>
</dbReference>
<dbReference type="Gene3D" id="3.20.20.450">
    <property type="entry name" value="EAL domain"/>
    <property type="match status" value="1"/>
</dbReference>
<evidence type="ECO:0000259" key="4">
    <source>
        <dbReference type="PROSITE" id="PS50112"/>
    </source>
</evidence>
<dbReference type="CDD" id="cd00156">
    <property type="entry name" value="REC"/>
    <property type="match status" value="1"/>
</dbReference>
<dbReference type="SMART" id="SM00448">
    <property type="entry name" value="REC"/>
    <property type="match status" value="1"/>
</dbReference>
<dbReference type="Pfam" id="PF00990">
    <property type="entry name" value="GGDEF"/>
    <property type="match status" value="1"/>
</dbReference>
<dbReference type="InterPro" id="IPR000014">
    <property type="entry name" value="PAS"/>
</dbReference>
<dbReference type="InterPro" id="IPR011006">
    <property type="entry name" value="CheY-like_superfamily"/>
</dbReference>
<comment type="cofactor">
    <cofactor evidence="1">
        <name>Mg(2+)</name>
        <dbReference type="ChEBI" id="CHEBI:18420"/>
    </cofactor>
</comment>
<dbReference type="AlphaFoldDB" id="A0YG63"/>
<keyword evidence="8" id="KW-1185">Reference proteome</keyword>
<dbReference type="Pfam" id="PF00072">
    <property type="entry name" value="Response_reg"/>
    <property type="match status" value="1"/>
</dbReference>
<dbReference type="Proteomes" id="UP000004931">
    <property type="component" value="Unassembled WGS sequence"/>
</dbReference>
<dbReference type="GO" id="GO:0003824">
    <property type="term" value="F:catalytic activity"/>
    <property type="evidence" value="ECO:0007669"/>
    <property type="project" value="UniProtKB-ARBA"/>
</dbReference>
<dbReference type="SUPFAM" id="SSF141868">
    <property type="entry name" value="EAL domain-like"/>
    <property type="match status" value="1"/>
</dbReference>
<gene>
    <name evidence="7" type="ORF">GP2143_10967</name>
</gene>
<organism evidence="7 8">
    <name type="scientific">marine gamma proteobacterium HTCC2143</name>
    <dbReference type="NCBI Taxonomy" id="247633"/>
    <lineage>
        <taxon>Bacteria</taxon>
        <taxon>Pseudomonadati</taxon>
        <taxon>Pseudomonadota</taxon>
        <taxon>Gammaproteobacteria</taxon>
        <taxon>Cellvibrionales</taxon>
        <taxon>Spongiibacteraceae</taxon>
        <taxon>BD1-7 clade</taxon>
    </lineage>
</organism>
<dbReference type="InterPro" id="IPR035919">
    <property type="entry name" value="EAL_sf"/>
</dbReference>
<evidence type="ECO:0000313" key="8">
    <source>
        <dbReference type="Proteomes" id="UP000004931"/>
    </source>
</evidence>
<dbReference type="PANTHER" id="PTHR44757">
    <property type="entry name" value="DIGUANYLATE CYCLASE DGCP"/>
    <property type="match status" value="1"/>
</dbReference>
<feature type="domain" description="GGDEF" evidence="6">
    <location>
        <begin position="317"/>
        <end position="450"/>
    </location>
</feature>